<dbReference type="PIRSF" id="PIRSF016578">
    <property type="entry name" value="HsaA"/>
    <property type="match status" value="1"/>
</dbReference>
<evidence type="ECO:0000256" key="1">
    <source>
        <dbReference type="ARBA" id="ARBA00023002"/>
    </source>
</evidence>
<dbReference type="SUPFAM" id="SSF56645">
    <property type="entry name" value="Acyl-CoA dehydrogenase NM domain-like"/>
    <property type="match status" value="1"/>
</dbReference>
<dbReference type="Pfam" id="PF08028">
    <property type="entry name" value="Acyl-CoA_dh_2"/>
    <property type="match status" value="1"/>
</dbReference>
<dbReference type="InterPro" id="IPR013786">
    <property type="entry name" value="AcylCoA_DH/ox_N"/>
</dbReference>
<dbReference type="OrthoDB" id="3402961at2"/>
<evidence type="ECO:0000313" key="5">
    <source>
        <dbReference type="EMBL" id="RKT69231.1"/>
    </source>
</evidence>
<evidence type="ECO:0000256" key="2">
    <source>
        <dbReference type="ARBA" id="ARBA00049661"/>
    </source>
</evidence>
<dbReference type="EMBL" id="RBXR01000001">
    <property type="protein sequence ID" value="RKT69231.1"/>
    <property type="molecule type" value="Genomic_DNA"/>
</dbReference>
<evidence type="ECO:0000259" key="4">
    <source>
        <dbReference type="Pfam" id="PF08028"/>
    </source>
</evidence>
<accession>A0A495X4L8</accession>
<feature type="domain" description="Acyl-CoA dehydrogenase C-terminal" evidence="4">
    <location>
        <begin position="241"/>
        <end position="373"/>
    </location>
</feature>
<feature type="domain" description="Acyl-CoA dehydrogenase/oxidase N-terminal" evidence="3">
    <location>
        <begin position="27"/>
        <end position="94"/>
    </location>
</feature>
<sequence>MTSTTQTLPPTDFPDRAAALTPLLREHALWGDENRRLHDDVLAALGRAGVFRMRVPARYGGAEADASTMLRTLEQVGRGDGSAAWVAAVWSTCAWLAGLFPDHVQDEVFSSPDVLVCGVLSPTATAVPRDGGIVVDGRWQFISGALHSGWQLVLAMAPTPDGSAQWPVMALVPLSDLEVVDDWHTAGLRGTGSVTTVARGVFVPGDRVLPMVAILEGQYASVLNAASPIYRAPMIATGCVAFAGSAVGLAKAAREAFLDRLPGRRITYTEYPSQREAPLTHLQLAEATLKADEAGFHATRLAATVDEKSATGEPWTVLDRVAARAALGRVLGLVKESVDILATASGGTSVYSDVPIQRISRDIQTLNLHALMHPNTNLELYGRVLCGLEPNSMYI</sequence>
<dbReference type="Gene3D" id="1.10.540.10">
    <property type="entry name" value="Acyl-CoA dehydrogenase/oxidase, N-terminal domain"/>
    <property type="match status" value="1"/>
</dbReference>
<dbReference type="InterPro" id="IPR013107">
    <property type="entry name" value="Acyl-CoA_DH_C"/>
</dbReference>
<dbReference type="Pfam" id="PF02771">
    <property type="entry name" value="Acyl-CoA_dh_N"/>
    <property type="match status" value="1"/>
</dbReference>
<comment type="similarity">
    <text evidence="2">Belongs to the HpaH/HsaA monooxygenase family.</text>
</comment>
<reference evidence="5 6" key="1">
    <citation type="submission" date="2018-10" db="EMBL/GenBank/DDBJ databases">
        <title>Sequencing the genomes of 1000 actinobacteria strains.</title>
        <authorList>
            <person name="Klenk H.-P."/>
        </authorList>
    </citation>
    <scope>NUCLEOTIDE SEQUENCE [LARGE SCALE GENOMIC DNA]</scope>
    <source>
        <strain evidence="5 6">DSM 43911</strain>
    </source>
</reference>
<dbReference type="GO" id="GO:0050660">
    <property type="term" value="F:flavin adenine dinucleotide binding"/>
    <property type="evidence" value="ECO:0007669"/>
    <property type="project" value="InterPro"/>
</dbReference>
<name>A0A495X4L8_9PSEU</name>
<dbReference type="PANTHER" id="PTHR48083:SF19">
    <property type="entry name" value="FLAVIN-DEPENDENT MONOOXYGENASE, OXYGENASE SUBUNIT HSAA"/>
    <property type="match status" value="1"/>
</dbReference>
<dbReference type="InterPro" id="IPR050741">
    <property type="entry name" value="Acyl-CoA_dehydrogenase"/>
</dbReference>
<keyword evidence="1" id="KW-0560">Oxidoreductase</keyword>
<gene>
    <name evidence="5" type="ORF">DFJ66_2428</name>
</gene>
<organism evidence="5 6">
    <name type="scientific">Saccharothrix variisporea</name>
    <dbReference type="NCBI Taxonomy" id="543527"/>
    <lineage>
        <taxon>Bacteria</taxon>
        <taxon>Bacillati</taxon>
        <taxon>Actinomycetota</taxon>
        <taxon>Actinomycetes</taxon>
        <taxon>Pseudonocardiales</taxon>
        <taxon>Pseudonocardiaceae</taxon>
        <taxon>Saccharothrix</taxon>
    </lineage>
</organism>
<dbReference type="GO" id="GO:0003995">
    <property type="term" value="F:acyl-CoA dehydrogenase activity"/>
    <property type="evidence" value="ECO:0007669"/>
    <property type="project" value="TreeGrafter"/>
</dbReference>
<dbReference type="PANTHER" id="PTHR48083">
    <property type="entry name" value="MEDIUM-CHAIN SPECIFIC ACYL-COA DEHYDROGENASE, MITOCHONDRIAL-RELATED"/>
    <property type="match status" value="1"/>
</dbReference>
<dbReference type="InterPro" id="IPR036250">
    <property type="entry name" value="AcylCo_DH-like_C"/>
</dbReference>
<dbReference type="RefSeq" id="WP_121220823.1">
    <property type="nucleotide sequence ID" value="NZ_JBIUBA010000002.1"/>
</dbReference>
<dbReference type="GO" id="GO:0016712">
    <property type="term" value="F:oxidoreductase activity, acting on paired donors, with incorporation or reduction of molecular oxygen, reduced flavin or flavoprotein as one donor, and incorporation of one atom of oxygen"/>
    <property type="evidence" value="ECO:0007669"/>
    <property type="project" value="TreeGrafter"/>
</dbReference>
<dbReference type="Gene3D" id="2.40.110.10">
    <property type="entry name" value="Butyryl-CoA Dehydrogenase, subunit A, domain 2"/>
    <property type="match status" value="1"/>
</dbReference>
<keyword evidence="6" id="KW-1185">Reference proteome</keyword>
<dbReference type="AlphaFoldDB" id="A0A495X4L8"/>
<dbReference type="GO" id="GO:0033539">
    <property type="term" value="P:fatty acid beta-oxidation using acyl-CoA dehydrogenase"/>
    <property type="evidence" value="ECO:0007669"/>
    <property type="project" value="TreeGrafter"/>
</dbReference>
<evidence type="ECO:0000259" key="3">
    <source>
        <dbReference type="Pfam" id="PF02771"/>
    </source>
</evidence>
<dbReference type="Gene3D" id="1.20.140.10">
    <property type="entry name" value="Butyryl-CoA Dehydrogenase, subunit A, domain 3"/>
    <property type="match status" value="1"/>
</dbReference>
<dbReference type="InterPro" id="IPR037069">
    <property type="entry name" value="AcylCoA_DH/ox_N_sf"/>
</dbReference>
<dbReference type="InterPro" id="IPR009100">
    <property type="entry name" value="AcylCoA_DH/oxidase_NM_dom_sf"/>
</dbReference>
<dbReference type="SUPFAM" id="SSF47203">
    <property type="entry name" value="Acyl-CoA dehydrogenase C-terminal domain-like"/>
    <property type="match status" value="1"/>
</dbReference>
<evidence type="ECO:0000313" key="6">
    <source>
        <dbReference type="Proteomes" id="UP000272729"/>
    </source>
</evidence>
<dbReference type="InterPro" id="IPR046373">
    <property type="entry name" value="Acyl-CoA_Oxase/DH_mid-dom_sf"/>
</dbReference>
<proteinExistence type="inferred from homology"/>
<protein>
    <submittedName>
        <fullName evidence="5">Alkylation response protein AidB-like acyl-CoA dehydrogenase</fullName>
    </submittedName>
</protein>
<dbReference type="Proteomes" id="UP000272729">
    <property type="component" value="Unassembled WGS sequence"/>
</dbReference>
<dbReference type="GO" id="GO:0005737">
    <property type="term" value="C:cytoplasm"/>
    <property type="evidence" value="ECO:0007669"/>
    <property type="project" value="TreeGrafter"/>
</dbReference>
<comment type="caution">
    <text evidence="5">The sequence shown here is derived from an EMBL/GenBank/DDBJ whole genome shotgun (WGS) entry which is preliminary data.</text>
</comment>